<evidence type="ECO:0000256" key="3">
    <source>
        <dbReference type="ARBA" id="ARBA00022989"/>
    </source>
</evidence>
<keyword evidence="6" id="KW-0489">Methyltransferase</keyword>
<accession>A0A853CFF9</accession>
<proteinExistence type="predicted"/>
<feature type="transmembrane region" description="Helical" evidence="5">
    <location>
        <begin position="92"/>
        <end position="112"/>
    </location>
</feature>
<dbReference type="GO" id="GO:0032259">
    <property type="term" value="P:methylation"/>
    <property type="evidence" value="ECO:0007669"/>
    <property type="project" value="UniProtKB-KW"/>
</dbReference>
<dbReference type="PANTHER" id="PTHR43847:SF1">
    <property type="entry name" value="BLL3993 PROTEIN"/>
    <property type="match status" value="1"/>
</dbReference>
<gene>
    <name evidence="6" type="ORF">GGQ55_002912</name>
</gene>
<evidence type="ECO:0000256" key="5">
    <source>
        <dbReference type="SAM" id="Phobius"/>
    </source>
</evidence>
<dbReference type="RefSeq" id="WP_179717890.1">
    <property type="nucleotide sequence ID" value="NZ_JACBZT010000001.1"/>
</dbReference>
<dbReference type="InterPro" id="IPR007318">
    <property type="entry name" value="Phopholipid_MeTrfase"/>
</dbReference>
<feature type="transmembrane region" description="Helical" evidence="5">
    <location>
        <begin position="12"/>
        <end position="31"/>
    </location>
</feature>
<dbReference type="Pfam" id="PF04191">
    <property type="entry name" value="PEMT"/>
    <property type="match status" value="1"/>
</dbReference>
<dbReference type="Proteomes" id="UP000541969">
    <property type="component" value="Unassembled WGS sequence"/>
</dbReference>
<evidence type="ECO:0000256" key="4">
    <source>
        <dbReference type="ARBA" id="ARBA00023136"/>
    </source>
</evidence>
<comment type="caution">
    <text evidence="6">The sequence shown here is derived from an EMBL/GenBank/DDBJ whole genome shotgun (WGS) entry which is preliminary data.</text>
</comment>
<keyword evidence="2 5" id="KW-0812">Transmembrane</keyword>
<organism evidence="6 7">
    <name type="scientific">Petropleomorpha daqingensis</name>
    <dbReference type="NCBI Taxonomy" id="2026353"/>
    <lineage>
        <taxon>Bacteria</taxon>
        <taxon>Bacillati</taxon>
        <taxon>Actinomycetota</taxon>
        <taxon>Actinomycetes</taxon>
        <taxon>Geodermatophilales</taxon>
        <taxon>Geodermatophilaceae</taxon>
        <taxon>Petropleomorpha</taxon>
    </lineage>
</organism>
<dbReference type="Gene3D" id="1.20.120.1630">
    <property type="match status" value="1"/>
</dbReference>
<dbReference type="EMBL" id="JACBZT010000001">
    <property type="protein sequence ID" value="NYJ06634.1"/>
    <property type="molecule type" value="Genomic_DNA"/>
</dbReference>
<keyword evidence="4 5" id="KW-0472">Membrane</keyword>
<evidence type="ECO:0000256" key="1">
    <source>
        <dbReference type="ARBA" id="ARBA00004127"/>
    </source>
</evidence>
<keyword evidence="7" id="KW-1185">Reference proteome</keyword>
<sequence length="177" mass="19480">MQGVRVRAWVGTIVFLVVTPGVVAGLIPWSITRWQIPWTGGWASPLVIIGAVLVAGGIVVLLDAFVRFARADGTPAPPMPTKHLVVVGPYRYVRNPMYVAVLSIILGQALMFGSWGTLLYGALVLFLVASFVKLYEEPTLEGEYGDEYREYRRHVHAWVPRLRAWSGAATSKSSRDA</sequence>
<feature type="transmembrane region" description="Helical" evidence="5">
    <location>
        <begin position="43"/>
        <end position="66"/>
    </location>
</feature>
<keyword evidence="3 5" id="KW-1133">Transmembrane helix</keyword>
<comment type="subcellular location">
    <subcellularLocation>
        <location evidence="1">Endomembrane system</location>
        <topology evidence="1">Multi-pass membrane protein</topology>
    </subcellularLocation>
</comment>
<evidence type="ECO:0000313" key="6">
    <source>
        <dbReference type="EMBL" id="NYJ06634.1"/>
    </source>
</evidence>
<protein>
    <submittedName>
        <fullName evidence="6">Protein-S-isoprenylcysteine O-methyltransferase Ste14</fullName>
    </submittedName>
</protein>
<evidence type="ECO:0000313" key="7">
    <source>
        <dbReference type="Proteomes" id="UP000541969"/>
    </source>
</evidence>
<evidence type="ECO:0000256" key="2">
    <source>
        <dbReference type="ARBA" id="ARBA00022692"/>
    </source>
</evidence>
<keyword evidence="6" id="KW-0808">Transferase</keyword>
<dbReference type="AlphaFoldDB" id="A0A853CFF9"/>
<name>A0A853CFF9_9ACTN</name>
<reference evidence="6 7" key="1">
    <citation type="submission" date="2020-07" db="EMBL/GenBank/DDBJ databases">
        <title>Sequencing the genomes of 1000 actinobacteria strains.</title>
        <authorList>
            <person name="Klenk H.-P."/>
        </authorList>
    </citation>
    <scope>NUCLEOTIDE SEQUENCE [LARGE SCALE GENOMIC DNA]</scope>
    <source>
        <strain evidence="6 7">DSM 104001</strain>
    </source>
</reference>
<dbReference type="PANTHER" id="PTHR43847">
    <property type="entry name" value="BLL3993 PROTEIN"/>
    <property type="match status" value="1"/>
</dbReference>
<dbReference type="InterPro" id="IPR052527">
    <property type="entry name" value="Metal_cation-efflux_comp"/>
</dbReference>
<dbReference type="GO" id="GO:0012505">
    <property type="term" value="C:endomembrane system"/>
    <property type="evidence" value="ECO:0007669"/>
    <property type="project" value="UniProtKB-SubCell"/>
</dbReference>
<dbReference type="GO" id="GO:0008168">
    <property type="term" value="F:methyltransferase activity"/>
    <property type="evidence" value="ECO:0007669"/>
    <property type="project" value="UniProtKB-KW"/>
</dbReference>